<gene>
    <name evidence="1" type="ORF">GQ466_23260</name>
</gene>
<dbReference type="RefSeq" id="WP_161105117.1">
    <property type="nucleotide sequence ID" value="NZ_JBHLYI010000003.1"/>
</dbReference>
<dbReference type="Proteomes" id="UP000431901">
    <property type="component" value="Unassembled WGS sequence"/>
</dbReference>
<dbReference type="OrthoDB" id="3375894at2"/>
<reference evidence="1 2" key="1">
    <citation type="submission" date="2019-12" db="EMBL/GenBank/DDBJ databases">
        <title>Nocardia macrotermitis sp. nov. and Nocardia aurantia sp. nov., isolated from the gut of the fungus growing-termite Macrotermes natalensis.</title>
        <authorList>
            <person name="Christine B."/>
            <person name="Rene B."/>
        </authorList>
    </citation>
    <scope>NUCLEOTIDE SEQUENCE [LARGE SCALE GENOMIC DNA]</scope>
    <source>
        <strain evidence="1 2">DSM 102126</strain>
    </source>
</reference>
<accession>A0A6I4WBL4</accession>
<proteinExistence type="predicted"/>
<evidence type="ECO:0000313" key="2">
    <source>
        <dbReference type="Proteomes" id="UP000431901"/>
    </source>
</evidence>
<organism evidence="1 2">
    <name type="scientific">Actinomadura rayongensis</name>
    <dbReference type="NCBI Taxonomy" id="1429076"/>
    <lineage>
        <taxon>Bacteria</taxon>
        <taxon>Bacillati</taxon>
        <taxon>Actinomycetota</taxon>
        <taxon>Actinomycetes</taxon>
        <taxon>Streptosporangiales</taxon>
        <taxon>Thermomonosporaceae</taxon>
        <taxon>Actinomadura</taxon>
    </lineage>
</organism>
<comment type="caution">
    <text evidence="1">The sequence shown here is derived from an EMBL/GenBank/DDBJ whole genome shotgun (WGS) entry which is preliminary data.</text>
</comment>
<evidence type="ECO:0000313" key="1">
    <source>
        <dbReference type="EMBL" id="MXQ66941.1"/>
    </source>
</evidence>
<sequence length="404" mass="44257">MTDSALGRAAIDDVLRSRAADRDRISAALLDLDCHDGHRLLAGASLTGETWRRWDETQHRVALLWRLFAEYQRVLDEAVAVRNRRRPDLALLTRLLTGDAVEMPGGEIPLAERTLLGPPVERVTLREAVDRMSDAFERAAAVIAAADAAWTALLVPLEEAERAWRAAARLAGALDGARRPELDRLGRELDALGRVVRSDPLSLVTGGRADTERLDALSAELSRLCRDLDDAVRLRDAYDERTRALAASIGAVAAAEDAARRAHAAVRVKIDAPDAEDLVPSAPALRDRLAALDRLRAEQRWTEAAARADDLDRAARAARDRADAHRRASTALLDCRAELRGRLGAYQAKAARLGLAEDDLVTSLHTRAHDLLWTAPCNLREATAAVAEYQRTIQAAEHETGSRR</sequence>
<keyword evidence="2" id="KW-1185">Reference proteome</keyword>
<dbReference type="EMBL" id="WUTW01000005">
    <property type="protein sequence ID" value="MXQ66941.1"/>
    <property type="molecule type" value="Genomic_DNA"/>
</dbReference>
<dbReference type="AlphaFoldDB" id="A0A6I4WBL4"/>
<name>A0A6I4WBL4_9ACTN</name>
<protein>
    <submittedName>
        <fullName evidence="1">Uncharacterized protein</fullName>
    </submittedName>
</protein>